<name>A0A385ECX9_9CAUD</name>
<dbReference type="Proteomes" id="UP000259026">
    <property type="component" value="Segment"/>
</dbReference>
<evidence type="ECO:0000313" key="1">
    <source>
        <dbReference type="EMBL" id="AXQ68559.1"/>
    </source>
</evidence>
<accession>A0A385ECX9</accession>
<reference evidence="1" key="2">
    <citation type="submission" date="2018-07" db="EMBL/GenBank/DDBJ databases">
        <authorList>
            <person name="Quirk P.G."/>
            <person name="Krulwich T.A."/>
        </authorList>
    </citation>
    <scope>NUCLEOTIDE SEQUENCE</scope>
</reference>
<gene>
    <name evidence="1" type="ORF">CcrPW_gp020</name>
    <name evidence="2" type="ORF">CcrPW_gp469</name>
</gene>
<reference evidence="1 3" key="3">
    <citation type="submission" date="2018-09" db="EMBL/GenBank/DDBJ databases">
        <title>Giant CbK-like Caulobacter bacteriophages have genetically divergent genomes.</title>
        <authorList>
            <person name="Wilson K."/>
            <person name="Ely B."/>
        </authorList>
    </citation>
    <scope>NUCLEOTIDE SEQUENCE [LARGE SCALE GENOMIC DNA]</scope>
</reference>
<protein>
    <submittedName>
        <fullName evidence="1">Uncharacterized protein</fullName>
    </submittedName>
</protein>
<dbReference type="EMBL" id="MH588545">
    <property type="protein sequence ID" value="AXQ68559.1"/>
    <property type="molecule type" value="Genomic_DNA"/>
</dbReference>
<proteinExistence type="predicted"/>
<reference evidence="3" key="1">
    <citation type="submission" date="2018-07" db="EMBL/GenBank/DDBJ databases">
        <title>Giant CbK-like Caulobacter bacteriophages have genetically divergent genomes.</title>
        <authorList>
            <person name="Wilson K.M."/>
            <person name="Ely B."/>
        </authorList>
    </citation>
    <scope>NUCLEOTIDE SEQUENCE [LARGE SCALE GENOMIC DNA]</scope>
</reference>
<organism evidence="1 3">
    <name type="scientific">Caulobacter phage CcrPW</name>
    <dbReference type="NCBI Taxonomy" id="2283271"/>
    <lineage>
        <taxon>Viruses</taxon>
        <taxon>Duplodnaviria</taxon>
        <taxon>Heunggongvirae</taxon>
        <taxon>Uroviricota</taxon>
        <taxon>Caudoviricetes</taxon>
        <taxon>Jeanschmidtviridae</taxon>
        <taxon>Colossusvirus</taxon>
        <taxon>Colossusvirus PW</taxon>
    </lineage>
</organism>
<evidence type="ECO:0000313" key="2">
    <source>
        <dbReference type="EMBL" id="AXQ69008.1"/>
    </source>
</evidence>
<keyword evidence="3" id="KW-1185">Reference proteome</keyword>
<evidence type="ECO:0000313" key="3">
    <source>
        <dbReference type="Proteomes" id="UP000259026"/>
    </source>
</evidence>
<sequence length="174" mass="19011">MLNPILRERREPVDIVLDALKGRMGEADASEACDSVFLALQNEGYAVAPFTIEGRRLTQTDTGVKLGDALRTLFEAVPNYAVRSQRLADAVSVASGYVYQPRYRFLADDGTGAAILTNCDDGRSVYFQPGPDADEARAEFERSQYTDETAEGFGVAGLWRAKAAAYFNDDPEGL</sequence>
<dbReference type="EMBL" id="MH588545">
    <property type="protein sequence ID" value="AXQ69008.1"/>
    <property type="molecule type" value="Genomic_DNA"/>
</dbReference>